<organism evidence="2 3">
    <name type="scientific">Tistrella bauzanensis</name>
    <dbReference type="NCBI Taxonomy" id="657419"/>
    <lineage>
        <taxon>Bacteria</taxon>
        <taxon>Pseudomonadati</taxon>
        <taxon>Pseudomonadota</taxon>
        <taxon>Alphaproteobacteria</taxon>
        <taxon>Geminicoccales</taxon>
        <taxon>Geminicoccaceae</taxon>
        <taxon>Tistrella</taxon>
    </lineage>
</organism>
<dbReference type="InterPro" id="IPR038717">
    <property type="entry name" value="Tc1-like_DDE_dom"/>
</dbReference>
<dbReference type="Pfam" id="PF13358">
    <property type="entry name" value="DDE_3"/>
    <property type="match status" value="1"/>
</dbReference>
<protein>
    <recommendedName>
        <fullName evidence="1">Tc1-like transposase DDE domain-containing protein</fullName>
    </recommendedName>
</protein>
<feature type="domain" description="Tc1-like transposase DDE" evidence="1">
    <location>
        <begin position="5"/>
        <end position="65"/>
    </location>
</feature>
<evidence type="ECO:0000313" key="2">
    <source>
        <dbReference type="EMBL" id="GGB54841.1"/>
    </source>
</evidence>
<sequence>MPADKAIHVILDNYAAHKQEKDRAWLARHPRWTSHFTPTSSSWLNAVEGFFAKLTRRRLKHGVFCSVVDLQAAINRFVSEYNASKPGARRLAMPGRLTDRFRPI</sequence>
<keyword evidence="3" id="KW-1185">Reference proteome</keyword>
<dbReference type="Proteomes" id="UP000603352">
    <property type="component" value="Unassembled WGS sequence"/>
</dbReference>
<accession>A0ABQ1J077</accession>
<dbReference type="Gene3D" id="3.30.420.10">
    <property type="entry name" value="Ribonuclease H-like superfamily/Ribonuclease H"/>
    <property type="match status" value="1"/>
</dbReference>
<dbReference type="InterPro" id="IPR036397">
    <property type="entry name" value="RNaseH_sf"/>
</dbReference>
<name>A0ABQ1J077_9PROT</name>
<gene>
    <name evidence="2" type="ORF">GCM10011505_39810</name>
</gene>
<evidence type="ECO:0000313" key="3">
    <source>
        <dbReference type="Proteomes" id="UP000603352"/>
    </source>
</evidence>
<dbReference type="EMBL" id="BMDZ01000059">
    <property type="protein sequence ID" value="GGB54841.1"/>
    <property type="molecule type" value="Genomic_DNA"/>
</dbReference>
<proteinExistence type="predicted"/>
<evidence type="ECO:0000259" key="1">
    <source>
        <dbReference type="Pfam" id="PF13358"/>
    </source>
</evidence>
<comment type="caution">
    <text evidence="2">The sequence shown here is derived from an EMBL/GenBank/DDBJ whole genome shotgun (WGS) entry which is preliminary data.</text>
</comment>
<reference evidence="3" key="1">
    <citation type="journal article" date="2019" name="Int. J. Syst. Evol. Microbiol.">
        <title>The Global Catalogue of Microorganisms (GCM) 10K type strain sequencing project: providing services to taxonomists for standard genome sequencing and annotation.</title>
        <authorList>
            <consortium name="The Broad Institute Genomics Platform"/>
            <consortium name="The Broad Institute Genome Sequencing Center for Infectious Disease"/>
            <person name="Wu L."/>
            <person name="Ma J."/>
        </authorList>
    </citation>
    <scope>NUCLEOTIDE SEQUENCE [LARGE SCALE GENOMIC DNA]</scope>
    <source>
        <strain evidence="3">CGMCC 1.10188</strain>
    </source>
</reference>